<dbReference type="EMBL" id="JACSGT010000003">
    <property type="protein sequence ID" value="MCF2221431.1"/>
    <property type="molecule type" value="Genomic_DNA"/>
</dbReference>
<accession>A0ABS9CDG3</accession>
<dbReference type="Proteomes" id="UP001430374">
    <property type="component" value="Unassembled WGS sequence"/>
</dbReference>
<protein>
    <recommendedName>
        <fullName evidence="4">DUF4468 domain-containing protein</fullName>
    </recommendedName>
</protein>
<organism evidence="2 3">
    <name type="scientific">Chryseobacterium indicum</name>
    <dbReference type="NCBI Taxonomy" id="2766954"/>
    <lineage>
        <taxon>Bacteria</taxon>
        <taxon>Pseudomonadati</taxon>
        <taxon>Bacteroidota</taxon>
        <taxon>Flavobacteriia</taxon>
        <taxon>Flavobacteriales</taxon>
        <taxon>Weeksellaceae</taxon>
        <taxon>Chryseobacterium group</taxon>
        <taxon>Chryseobacterium</taxon>
    </lineage>
</organism>
<comment type="caution">
    <text evidence="2">The sequence shown here is derived from an EMBL/GenBank/DDBJ whole genome shotgun (WGS) entry which is preliminary data.</text>
</comment>
<evidence type="ECO:0000313" key="2">
    <source>
        <dbReference type="EMBL" id="MCF2221431.1"/>
    </source>
</evidence>
<feature type="chain" id="PRO_5046073269" description="DUF4468 domain-containing protein" evidence="1">
    <location>
        <begin position="23"/>
        <end position="177"/>
    </location>
</feature>
<sequence>MKKNLKLAVVLIITLASMNVNAQKKAAVKTSKPTTENKTAKPTKQETMDWIAGKMKENLLERYKFSSYNNGVFTFTTALNENSTCTSSIDLNKVTGISNEYSNDFYVAGKALQSTSCPDRRDWSGVYENISISGPNYNEYHIFFNFTPDQALVERLKKAFTTLVEYNSTRKGADEKF</sequence>
<evidence type="ECO:0008006" key="4">
    <source>
        <dbReference type="Google" id="ProtNLM"/>
    </source>
</evidence>
<name>A0ABS9CDG3_9FLAO</name>
<reference evidence="2" key="1">
    <citation type="submission" date="2021-08" db="EMBL/GenBank/DDBJ databases">
        <title>Complete genome sequence of Chryseobacterium sp strain PS-8.</title>
        <authorList>
            <person name="Das S.K."/>
        </authorList>
    </citation>
    <scope>NUCLEOTIDE SEQUENCE</scope>
    <source>
        <strain evidence="2">PS-8</strain>
    </source>
</reference>
<keyword evidence="1" id="KW-0732">Signal</keyword>
<evidence type="ECO:0000256" key="1">
    <source>
        <dbReference type="SAM" id="SignalP"/>
    </source>
</evidence>
<dbReference type="RefSeq" id="WP_235132722.1">
    <property type="nucleotide sequence ID" value="NZ_JACSGT010000003.1"/>
</dbReference>
<feature type="signal peptide" evidence="1">
    <location>
        <begin position="1"/>
        <end position="22"/>
    </location>
</feature>
<gene>
    <name evidence="2" type="ORF">H9Q08_19385</name>
</gene>
<proteinExistence type="predicted"/>
<evidence type="ECO:0000313" key="3">
    <source>
        <dbReference type="Proteomes" id="UP001430374"/>
    </source>
</evidence>
<keyword evidence="3" id="KW-1185">Reference proteome</keyword>